<dbReference type="OrthoDB" id="160532at2"/>
<name>A0A326UBY7_THEHA</name>
<evidence type="ECO:0000256" key="1">
    <source>
        <dbReference type="SAM" id="Phobius"/>
    </source>
</evidence>
<dbReference type="EMBL" id="QKUF01000001">
    <property type="protein sequence ID" value="PZW36132.1"/>
    <property type="molecule type" value="Genomic_DNA"/>
</dbReference>
<keyword evidence="1" id="KW-1133">Transmembrane helix</keyword>
<keyword evidence="1" id="KW-0472">Membrane</keyword>
<feature type="transmembrane region" description="Helical" evidence="1">
    <location>
        <begin position="47"/>
        <end position="64"/>
    </location>
</feature>
<feature type="transmembrane region" description="Helical" evidence="1">
    <location>
        <begin position="103"/>
        <end position="123"/>
    </location>
</feature>
<proteinExistence type="predicted"/>
<keyword evidence="1" id="KW-0812">Transmembrane</keyword>
<comment type="caution">
    <text evidence="2">The sequence shown here is derived from an EMBL/GenBank/DDBJ whole genome shotgun (WGS) entry which is preliminary data.</text>
</comment>
<keyword evidence="3" id="KW-1185">Reference proteome</keyword>
<feature type="transmembrane region" description="Helical" evidence="1">
    <location>
        <begin position="7"/>
        <end position="27"/>
    </location>
</feature>
<organism evidence="2 3">
    <name type="scientific">Thermosporothrix hazakensis</name>
    <dbReference type="NCBI Taxonomy" id="644383"/>
    <lineage>
        <taxon>Bacteria</taxon>
        <taxon>Bacillati</taxon>
        <taxon>Chloroflexota</taxon>
        <taxon>Ktedonobacteria</taxon>
        <taxon>Ktedonobacterales</taxon>
        <taxon>Thermosporotrichaceae</taxon>
        <taxon>Thermosporothrix</taxon>
    </lineage>
</organism>
<protein>
    <submittedName>
        <fullName evidence="2">Uncharacterized protein DUF4383</fullName>
    </submittedName>
</protein>
<accession>A0A326UBY7</accession>
<dbReference type="AlphaFoldDB" id="A0A326UBY7"/>
<reference evidence="2 3" key="1">
    <citation type="submission" date="2018-06" db="EMBL/GenBank/DDBJ databases">
        <title>Genomic Encyclopedia of Archaeal and Bacterial Type Strains, Phase II (KMG-II): from individual species to whole genera.</title>
        <authorList>
            <person name="Goeker M."/>
        </authorList>
    </citation>
    <scope>NUCLEOTIDE SEQUENCE [LARGE SCALE GENOMIC DNA]</scope>
    <source>
        <strain evidence="2 3">ATCC BAA-1881</strain>
    </source>
</reference>
<evidence type="ECO:0000313" key="3">
    <source>
        <dbReference type="Proteomes" id="UP000248806"/>
    </source>
</evidence>
<evidence type="ECO:0000313" key="2">
    <source>
        <dbReference type="EMBL" id="PZW36132.1"/>
    </source>
</evidence>
<dbReference type="RefSeq" id="WP_111318092.1">
    <property type="nucleotide sequence ID" value="NZ_BIFX01000001.1"/>
</dbReference>
<gene>
    <name evidence="2" type="ORF">EI42_00302</name>
</gene>
<dbReference type="Proteomes" id="UP000248806">
    <property type="component" value="Unassembled WGS sequence"/>
</dbReference>
<sequence>MIWTANRILSLILGIVFTIIGIVGFFFSSTMRVANMGGFDVDVVHNIVHLVTGIIALIATFMPWSRLFNQIFGVVYTLLGLAGLVYPAFYFDHRLLGIMHVNAVDHVLHLVAGIIALAVGFFVTGTEIRRTPTPTS</sequence>
<dbReference type="Pfam" id="PF14325">
    <property type="entry name" value="DUF4383"/>
    <property type="match status" value="1"/>
</dbReference>
<feature type="transmembrane region" description="Helical" evidence="1">
    <location>
        <begin position="71"/>
        <end position="91"/>
    </location>
</feature>